<dbReference type="SUPFAM" id="SSF51621">
    <property type="entry name" value="Phosphoenolpyruvate/pyruvate domain"/>
    <property type="match status" value="1"/>
</dbReference>
<dbReference type="PROSITE" id="PS00742">
    <property type="entry name" value="PEP_ENZYMES_2"/>
    <property type="match status" value="1"/>
</dbReference>
<dbReference type="GO" id="GO:0046872">
    <property type="term" value="F:metal ion binding"/>
    <property type="evidence" value="ECO:0007669"/>
    <property type="project" value="UniProtKB-KW"/>
</dbReference>
<organism evidence="3">
    <name type="scientific">Thiolapillus brandeum</name>
    <dbReference type="NCBI Taxonomy" id="1076588"/>
    <lineage>
        <taxon>Bacteria</taxon>
        <taxon>Pseudomonadati</taxon>
        <taxon>Pseudomonadota</taxon>
        <taxon>Gammaproteobacteria</taxon>
        <taxon>Chromatiales</taxon>
        <taxon>Sedimenticolaceae</taxon>
        <taxon>Thiolapillus</taxon>
    </lineage>
</organism>
<dbReference type="Gene3D" id="3.20.20.60">
    <property type="entry name" value="Phosphoenolpyruvate-binding domains"/>
    <property type="match status" value="1"/>
</dbReference>
<dbReference type="InterPro" id="IPR000121">
    <property type="entry name" value="PEP_util_C"/>
</dbReference>
<protein>
    <submittedName>
        <fullName evidence="3">Phosphoenolpyruvate--protein phosphotransferase</fullName>
    </submittedName>
</protein>
<dbReference type="AlphaFoldDB" id="A0A7C5IYC5"/>
<evidence type="ECO:0000259" key="2">
    <source>
        <dbReference type="Pfam" id="PF02896"/>
    </source>
</evidence>
<evidence type="ECO:0000256" key="1">
    <source>
        <dbReference type="ARBA" id="ARBA00022723"/>
    </source>
</evidence>
<dbReference type="GO" id="GO:0016772">
    <property type="term" value="F:transferase activity, transferring phosphorus-containing groups"/>
    <property type="evidence" value="ECO:0007669"/>
    <property type="project" value="InterPro"/>
</dbReference>
<reference evidence="3" key="1">
    <citation type="journal article" date="2020" name="mSystems">
        <title>Genome- and Community-Level Interaction Insights into Carbon Utilization and Element Cycling Functions of Hydrothermarchaeota in Hydrothermal Sediment.</title>
        <authorList>
            <person name="Zhou Z."/>
            <person name="Liu Y."/>
            <person name="Xu W."/>
            <person name="Pan J."/>
            <person name="Luo Z.H."/>
            <person name="Li M."/>
        </authorList>
    </citation>
    <scope>NUCLEOTIDE SEQUENCE [LARGE SCALE GENOMIC DNA]</scope>
    <source>
        <strain evidence="3">HyVt-535</strain>
    </source>
</reference>
<dbReference type="Pfam" id="PF02896">
    <property type="entry name" value="PEP-utilizers_C"/>
    <property type="match status" value="1"/>
</dbReference>
<dbReference type="InterPro" id="IPR040442">
    <property type="entry name" value="Pyrv_kinase-like_dom_sf"/>
</dbReference>
<dbReference type="InterPro" id="IPR050499">
    <property type="entry name" value="PEP-utilizing_PTS_enzyme"/>
</dbReference>
<comment type="caution">
    <text evidence="3">The sequence shown here is derived from an EMBL/GenBank/DDBJ whole genome shotgun (WGS) entry which is preliminary data.</text>
</comment>
<feature type="domain" description="PEP-utilising enzyme C-terminal" evidence="2">
    <location>
        <begin position="1"/>
        <end position="255"/>
    </location>
</feature>
<dbReference type="PANTHER" id="PTHR46244:SF3">
    <property type="entry name" value="PHOSPHOENOLPYRUVATE-PROTEIN PHOSPHOTRANSFERASE"/>
    <property type="match status" value="1"/>
</dbReference>
<dbReference type="InterPro" id="IPR023151">
    <property type="entry name" value="PEP_util_CS"/>
</dbReference>
<accession>A0A7C5IYC5</accession>
<dbReference type="EMBL" id="DROM01000001">
    <property type="protein sequence ID" value="HHH12596.1"/>
    <property type="molecule type" value="Genomic_DNA"/>
</dbReference>
<dbReference type="Proteomes" id="UP000886100">
    <property type="component" value="Unassembled WGS sequence"/>
</dbReference>
<gene>
    <name evidence="3" type="ORF">ENJ98_00005</name>
</gene>
<name>A0A7C5IYC5_9GAMM</name>
<dbReference type="PRINTS" id="PR01736">
    <property type="entry name" value="PHPHTRNFRASE"/>
</dbReference>
<keyword evidence="1" id="KW-0479">Metal-binding</keyword>
<dbReference type="PANTHER" id="PTHR46244">
    <property type="entry name" value="PHOSPHOENOLPYRUVATE-PROTEIN PHOSPHOTRANSFERASE"/>
    <property type="match status" value="1"/>
</dbReference>
<evidence type="ECO:0000313" key="3">
    <source>
        <dbReference type="EMBL" id="HHH12596.1"/>
    </source>
</evidence>
<sequence length="284" mass="31762">GAQGIGLYRTEFLYMNRETLPDEEEHFQAYLEVVQGMGDLPVTIRTLDLGADKQCEHQPEAAGCTNPALGLRAIRLCLKESAIFRTQIRAILRASAMGRVQLMLPMLTNIHEARHARALIDDEIHNLQREGIPLDPEMPVGAMIETPAAAITADHFAELFDFLSIGTNDLIQYTLAVDRADDSVAHLYDPLHPAVLQLIKGVVDACARHHKPVSICGEMAGDPRYLPLMLGMGLKMLSMHPASLLEARQQIRHLEWRELQRHTDHLLQTLDPDRLEQQVAHLSS</sequence>
<dbReference type="InterPro" id="IPR015813">
    <property type="entry name" value="Pyrv/PenolPyrv_kinase-like_dom"/>
</dbReference>
<proteinExistence type="predicted"/>
<feature type="non-terminal residue" evidence="3">
    <location>
        <position position="1"/>
    </location>
</feature>